<evidence type="ECO:0000259" key="7">
    <source>
        <dbReference type="Pfam" id="PF15912"/>
    </source>
</evidence>
<evidence type="ECO:0000256" key="3">
    <source>
        <dbReference type="ARBA" id="ARBA00022664"/>
    </source>
</evidence>
<accession>A0A6J2XVL4</accession>
<dbReference type="Pfam" id="PF15912">
    <property type="entry name" value="VIR_N"/>
    <property type="match status" value="1"/>
</dbReference>
<dbReference type="PANTHER" id="PTHR23185:SF0">
    <property type="entry name" value="PROTEIN VIRILIZER HOMOLOG"/>
    <property type="match status" value="1"/>
</dbReference>
<dbReference type="PANTHER" id="PTHR23185">
    <property type="entry name" value="PROTEIN VIRILIZER HOMOLOG"/>
    <property type="match status" value="1"/>
</dbReference>
<gene>
    <name evidence="9" type="primary">LOC115881454</name>
</gene>
<evidence type="ECO:0000256" key="1">
    <source>
        <dbReference type="ARBA" id="ARBA00004123"/>
    </source>
</evidence>
<dbReference type="InParanoid" id="A0A6J2XVL4"/>
<dbReference type="CTD" id="47869"/>
<feature type="compositionally biased region" description="Basic and acidic residues" evidence="6">
    <location>
        <begin position="384"/>
        <end position="414"/>
    </location>
</feature>
<dbReference type="Proteomes" id="UP000504635">
    <property type="component" value="Unplaced"/>
</dbReference>
<protein>
    <submittedName>
        <fullName evidence="9">Protein virilizer</fullName>
    </submittedName>
</protein>
<organism evidence="8 9">
    <name type="scientific">Sitophilus oryzae</name>
    <name type="common">Rice weevil</name>
    <name type="synonym">Curculio oryzae</name>
    <dbReference type="NCBI Taxonomy" id="7048"/>
    <lineage>
        <taxon>Eukaryota</taxon>
        <taxon>Metazoa</taxon>
        <taxon>Ecdysozoa</taxon>
        <taxon>Arthropoda</taxon>
        <taxon>Hexapoda</taxon>
        <taxon>Insecta</taxon>
        <taxon>Pterygota</taxon>
        <taxon>Neoptera</taxon>
        <taxon>Endopterygota</taxon>
        <taxon>Coleoptera</taxon>
        <taxon>Polyphaga</taxon>
        <taxon>Cucujiformia</taxon>
        <taxon>Curculionidae</taxon>
        <taxon>Dryophthorinae</taxon>
        <taxon>Sitophilus</taxon>
    </lineage>
</organism>
<feature type="domain" description="Virilizer N-terminal" evidence="7">
    <location>
        <begin position="19"/>
        <end position="308"/>
    </location>
</feature>
<dbReference type="GeneID" id="115881454"/>
<evidence type="ECO:0000256" key="2">
    <source>
        <dbReference type="ARBA" id="ARBA00008371"/>
    </source>
</evidence>
<feature type="region of interest" description="Disordered" evidence="6">
    <location>
        <begin position="181"/>
        <end position="423"/>
    </location>
</feature>
<dbReference type="GO" id="GO:0003723">
    <property type="term" value="F:RNA binding"/>
    <property type="evidence" value="ECO:0007669"/>
    <property type="project" value="TreeGrafter"/>
</dbReference>
<evidence type="ECO:0000256" key="5">
    <source>
        <dbReference type="ARBA" id="ARBA00023242"/>
    </source>
</evidence>
<evidence type="ECO:0000256" key="6">
    <source>
        <dbReference type="SAM" id="MobiDB-lite"/>
    </source>
</evidence>
<dbReference type="GO" id="GO:0005634">
    <property type="term" value="C:nucleus"/>
    <property type="evidence" value="ECO:0007669"/>
    <property type="project" value="UniProtKB-SubCell"/>
</dbReference>
<dbReference type="RefSeq" id="XP_030754790.1">
    <property type="nucleotide sequence ID" value="XM_030898930.1"/>
</dbReference>
<dbReference type="InterPro" id="IPR031801">
    <property type="entry name" value="VIR_N"/>
</dbReference>
<sequence length="1835" mass="210845">MIYNSHYIRDNSMMSDTIVELLFFDTFAHDNSEEINLDLVQFPKPVYVTEVRIIPLGARVQADFPGGVRLGATNPSQFQIEFFVNDLGKPGASTFETLGAFEYDQNGKINLECSPDETVRKIPTDGLVLRGLYTTITLAVYGTLTNNIAEQIIQPVVNPTIPNQPNTIADAQQIISTASVDPEWSQDNIPSQPLEFPNPSTANFQQYAQPEPYQHPEFPEYYNDVPKDPRSYHHTPETDWDKGRNREGDRDRNRDMYHEREHDRRDRRYSQSENRDRDRPVKEYRDVNRDKDPYEREHERSDYRTDRDRIDHEWSEADRDRETTHDRDRGRDRRHNDSYRRSERYREDREDRKRPRTPPMQSPKKPHSPPNVELVKEMLSPTGHAEHSLHDEEREKVKKEEKTAEDVDISKDAKSSPNEEVTQMDVEEFEPILSDEDIVDDGEHYQESEYDYTAYTNNDDIIRQFVPGVTELQKYPKTKKYLIKDNSLEIEENLKTTIGIADDYLKSSITKYVLDNFSRHNPEIKEEFVHLCEKLIPTIGEAPFFVDIMKVHNAARSLISPKMSAEDRELANQTSFIIETITDWLKIALNYEMANAQDQPAYKIRHIKCGVRLADWLCRSDEYIQYIWHKNYNLHKELLDLYHQEFMALSIKLMILKALDSYLLHKFAIEKFLMGNVSNHSLQNGYTDNIALKQANGYKIIVEAIEKNPLVRIKFALSSILKKLNLYEILFKIHNILIKLRNVSHDISAEEINLITKSLNQILSYCNNEPFTMSQPKRFLPVAAQFEIMRADTDNVLVQYFKMFNLLQCFVLLLTYPSTLNLPPIKTPIFEIVSVLLDTSEGLQYLSENSQTVNVLLKCLVRTDEEIQYSLSDCIEVKSHNLGLRIAYKLQSLYHIECLLDIGEKHNFDVDALPVIDQLHGLLCLTFSNVGKFSVSEMLGMKENSKCLLQFFETVNSKSESYLAKIKKSTGAAYVLDLLHYTVVIVSNIKFIEKHNKNIHFILNILYDDVSALKINEARSYLTPFECVNVLNYDNIAPFIEIIDKQIENIISHPGPMITSLRILHYLGISPYQNKEHIGLENPLSNYVELKYKHVILQLFSLDGTSLLVKVLQKICNHYEQPGLHSSILVSNQGLSLVNIIYPAVILLKQMLGYVVQCRNTDFRDLTTIPVLLQTYNFLNSYPMTASGYEIANKSKIAIVDTLLVYTQPISAEVREKDSLNKTLWSQMCGEVIKFVTSAPYTFVSGLLILSELLPLPLPIHTRDDLSKEEISWAINLRKLWSAHLHPYNTAIQEMINRICISTQPQLLNLLRRICVQISDLAANSALMVAKGMLDTVYRAVLTKEDAPCSSHIARLLNFLACLVTHNTIKSAVLHLIHTNSNVTGKTEDKYSSLIPAFSNILRLSDAANSHIQAQECILSIIQSFCDVEITLMQCSIDGTSNVSSEVYLANAMPAKEHLLSFIVVILDHLGSENSFVTYLPIVRTLLLLTEHDYGFYHLREDLLKRDKLFLIMLTRLCKNFSKTSAECLSTLNTLVEFLRVCLTTEEGDTTLPYTPRTIKLGLEDIKNLIGWEGDKVDENGGKHPFLQLEEVLKKETEEDTNFETILEGLTLFLKQLQSTEEPLKDSFEEVIIPAPDPLLTQYACRIIYSSSDACDERLTDRYWLAVPSDEGEGEQLETVPCDLFEICRQLPPEFNLIKEVEKLCRISRTETSINDSINKNTEEQRTKTRKPFITPMRPRGFPRTAPQRPDLFRSRPPNTSRPPSLHVDDFVALETCGAQPTGPTGYNKISREILASTRMARGSRGRAFVTSERSMQYNRQMPWWGAPLGRSPYF</sequence>
<dbReference type="GO" id="GO:0036396">
    <property type="term" value="C:RNA N6-methyladenosine methyltransferase complex"/>
    <property type="evidence" value="ECO:0007669"/>
    <property type="project" value="TreeGrafter"/>
</dbReference>
<feature type="compositionally biased region" description="Polar residues" evidence="6">
    <location>
        <begin position="181"/>
        <end position="191"/>
    </location>
</feature>
<feature type="region of interest" description="Disordered" evidence="6">
    <location>
        <begin position="1733"/>
        <end position="1765"/>
    </location>
</feature>
<keyword evidence="8" id="KW-1185">Reference proteome</keyword>
<dbReference type="OrthoDB" id="2011702at2759"/>
<reference evidence="9" key="1">
    <citation type="submission" date="2025-08" db="UniProtKB">
        <authorList>
            <consortium name="RefSeq"/>
        </authorList>
    </citation>
    <scope>IDENTIFICATION</scope>
    <source>
        <tissue evidence="9">Gonads</tissue>
    </source>
</reference>
<dbReference type="FunCoup" id="A0A6J2XVL4">
    <property type="interactions" value="2458"/>
</dbReference>
<evidence type="ECO:0000313" key="9">
    <source>
        <dbReference type="RefSeq" id="XP_030754790.1"/>
    </source>
</evidence>
<comment type="subcellular location">
    <subcellularLocation>
        <location evidence="1">Nucleus</location>
    </subcellularLocation>
</comment>
<proteinExistence type="inferred from homology"/>
<evidence type="ECO:0000313" key="8">
    <source>
        <dbReference type="Proteomes" id="UP000504635"/>
    </source>
</evidence>
<evidence type="ECO:0000256" key="4">
    <source>
        <dbReference type="ARBA" id="ARBA00023187"/>
    </source>
</evidence>
<feature type="compositionally biased region" description="Low complexity" evidence="6">
    <location>
        <begin position="1755"/>
        <end position="1765"/>
    </location>
</feature>
<keyword evidence="3" id="KW-0507">mRNA processing</keyword>
<keyword evidence="4" id="KW-0508">mRNA splicing</keyword>
<feature type="compositionally biased region" description="Polar residues" evidence="6">
    <location>
        <begin position="198"/>
        <end position="208"/>
    </location>
</feature>
<dbReference type="GO" id="GO:0008380">
    <property type="term" value="P:RNA splicing"/>
    <property type="evidence" value="ECO:0007669"/>
    <property type="project" value="UniProtKB-KW"/>
</dbReference>
<comment type="similarity">
    <text evidence="2">Belongs to the vir family.</text>
</comment>
<name>A0A6J2XVL4_SITOR</name>
<dbReference type="KEGG" id="soy:115881454"/>
<keyword evidence="5" id="KW-0539">Nucleus</keyword>
<dbReference type="GO" id="GO:0006397">
    <property type="term" value="P:mRNA processing"/>
    <property type="evidence" value="ECO:0007669"/>
    <property type="project" value="UniProtKB-KW"/>
</dbReference>
<dbReference type="InterPro" id="IPR026736">
    <property type="entry name" value="Virilizer"/>
</dbReference>
<feature type="compositionally biased region" description="Basic and acidic residues" evidence="6">
    <location>
        <begin position="225"/>
        <end position="353"/>
    </location>
</feature>